<comment type="caution">
    <text evidence="2">The sequence shown here is derived from an EMBL/GenBank/DDBJ whole genome shotgun (WGS) entry which is preliminary data.</text>
</comment>
<accession>A0ABD3NS37</accession>
<keyword evidence="1" id="KW-0472">Membrane</keyword>
<dbReference type="AlphaFoldDB" id="A0ABD3NS37"/>
<evidence type="ECO:0008006" key="4">
    <source>
        <dbReference type="Google" id="ProtNLM"/>
    </source>
</evidence>
<dbReference type="PANTHER" id="PTHR35791:SF1">
    <property type="entry name" value="UPF0754 MEMBRANE PROTEIN YHEB"/>
    <property type="match status" value="1"/>
</dbReference>
<proteinExistence type="predicted"/>
<dbReference type="EMBL" id="JALLPJ020001002">
    <property type="protein sequence ID" value="KAL3778163.1"/>
    <property type="molecule type" value="Genomic_DNA"/>
</dbReference>
<dbReference type="Proteomes" id="UP001530400">
    <property type="component" value="Unassembled WGS sequence"/>
</dbReference>
<name>A0ABD3NS37_9STRA</name>
<gene>
    <name evidence="2" type="ORF">ACHAWO_007000</name>
</gene>
<protein>
    <recommendedName>
        <fullName evidence="4">DUF445 domain-containing protein</fullName>
    </recommendedName>
</protein>
<dbReference type="PANTHER" id="PTHR35791">
    <property type="entry name" value="UPF0754 MEMBRANE PROTEIN YHEB"/>
    <property type="match status" value="1"/>
</dbReference>
<organism evidence="2 3">
    <name type="scientific">Cyclotella atomus</name>
    <dbReference type="NCBI Taxonomy" id="382360"/>
    <lineage>
        <taxon>Eukaryota</taxon>
        <taxon>Sar</taxon>
        <taxon>Stramenopiles</taxon>
        <taxon>Ochrophyta</taxon>
        <taxon>Bacillariophyta</taxon>
        <taxon>Coscinodiscophyceae</taxon>
        <taxon>Thalassiosirophycidae</taxon>
        <taxon>Stephanodiscales</taxon>
        <taxon>Stephanodiscaceae</taxon>
        <taxon>Cyclotella</taxon>
    </lineage>
</organism>
<evidence type="ECO:0000313" key="2">
    <source>
        <dbReference type="EMBL" id="KAL3778163.1"/>
    </source>
</evidence>
<keyword evidence="3" id="KW-1185">Reference proteome</keyword>
<keyword evidence="1" id="KW-0812">Transmembrane</keyword>
<sequence>MTFRPIEFTGIELFRPKNQPWGLFGFQGIIPTKAEKMASVCFDLMTTKLLNMKEIFDRLDPQKFGEVMEDALLLLLDTVVNEVALKYMPSVWNRLPKEVKDELIVVMNIESESFLVGFMDDIKEHIEDVLDIKTMTVSACVREKKLVNKIFLECGDKEFIFIRRSGFYFVSETFARVNCVEILHTKAIWETILTGPLSANFYAMLRAHSIVFTEKLVGGMKPFAITAMGSQKFAEMKEEIASKIAENLPVIMPHSYQYTTDALDMENTIREKMQQLSYAEFEGVLHPAFEEDEILLIFVGGVLGALAGAVQLAAMY</sequence>
<evidence type="ECO:0000256" key="1">
    <source>
        <dbReference type="SAM" id="Phobius"/>
    </source>
</evidence>
<feature type="transmembrane region" description="Helical" evidence="1">
    <location>
        <begin position="294"/>
        <end position="314"/>
    </location>
</feature>
<reference evidence="2 3" key="1">
    <citation type="submission" date="2024-10" db="EMBL/GenBank/DDBJ databases">
        <title>Updated reference genomes for cyclostephanoid diatoms.</title>
        <authorList>
            <person name="Roberts W.R."/>
            <person name="Alverson A.J."/>
        </authorList>
    </citation>
    <scope>NUCLEOTIDE SEQUENCE [LARGE SCALE GENOMIC DNA]</scope>
    <source>
        <strain evidence="2 3">AJA010-31</strain>
    </source>
</reference>
<keyword evidence="1" id="KW-1133">Transmembrane helix</keyword>
<evidence type="ECO:0000313" key="3">
    <source>
        <dbReference type="Proteomes" id="UP001530400"/>
    </source>
</evidence>